<evidence type="ECO:0000313" key="2">
    <source>
        <dbReference type="Proteomes" id="UP000612585"/>
    </source>
</evidence>
<reference evidence="1" key="1">
    <citation type="submission" date="2021-01" db="EMBL/GenBank/DDBJ databases">
        <title>Whole genome shotgun sequence of Virgisporangium aurantiacum NBRC 16421.</title>
        <authorList>
            <person name="Komaki H."/>
            <person name="Tamura T."/>
        </authorList>
    </citation>
    <scope>NUCLEOTIDE SEQUENCE</scope>
    <source>
        <strain evidence="1">NBRC 16421</strain>
    </source>
</reference>
<gene>
    <name evidence="1" type="ORF">Vau01_008260</name>
</gene>
<dbReference type="AlphaFoldDB" id="A0A8J3Z0Y5"/>
<organism evidence="1 2">
    <name type="scientific">Virgisporangium aurantiacum</name>
    <dbReference type="NCBI Taxonomy" id="175570"/>
    <lineage>
        <taxon>Bacteria</taxon>
        <taxon>Bacillati</taxon>
        <taxon>Actinomycetota</taxon>
        <taxon>Actinomycetes</taxon>
        <taxon>Micromonosporales</taxon>
        <taxon>Micromonosporaceae</taxon>
        <taxon>Virgisporangium</taxon>
    </lineage>
</organism>
<dbReference type="Proteomes" id="UP000612585">
    <property type="component" value="Unassembled WGS sequence"/>
</dbReference>
<dbReference type="RefSeq" id="WP_203987352.1">
    <property type="nucleotide sequence ID" value="NZ_BOPG01000006.1"/>
</dbReference>
<keyword evidence="2" id="KW-1185">Reference proteome</keyword>
<proteinExistence type="predicted"/>
<comment type="caution">
    <text evidence="1">The sequence shown here is derived from an EMBL/GenBank/DDBJ whole genome shotgun (WGS) entry which is preliminary data.</text>
</comment>
<protein>
    <submittedName>
        <fullName evidence="1">HEXXH motif domain-containing protein</fullName>
    </submittedName>
</protein>
<sequence length="430" mass="46049">MTTPTLHLPPPVLERLAAGGGGATAVQLLQQIQVSRNLLLIRHLLDRWPGDARRRVDLVTALDRARAADPDRFRQVVGAPAVAAWAAILGRAVDRDRADPADFEQFATLAMVACARCGVDASAEVATRDGAVSLPGVGTATVDGPTATVAAAGHRLTVRGTASTIEASTVDGPGWQAVRYLTGSENGPGIRLALDDLDPYRHGHHAPPAPRLAPAEVAEWQRVFAATWTLLTRRIPERAEELAAGLRVLIPLHTDSRAARSATIRHVFGAFGLTRPTSAPDFAVTLVHEFQHSKLSALLDVVPLTDPDDDGRYFAPWRTDARPLAGLLQGVYAFIGVADTWRALIPDDPTATARFAEARLQADHGLAAIERSGVERPGAVTPTGRAFLDHLRQTADRLLAEPVPEPIDRAARKALDDLRTAWIARNGTPS</sequence>
<evidence type="ECO:0000313" key="1">
    <source>
        <dbReference type="EMBL" id="GIJ53310.1"/>
    </source>
</evidence>
<accession>A0A8J3Z0Y5</accession>
<dbReference type="InterPro" id="IPR026337">
    <property type="entry name" value="AKG_HExxH"/>
</dbReference>
<name>A0A8J3Z0Y5_9ACTN</name>
<dbReference type="EMBL" id="BOPG01000006">
    <property type="protein sequence ID" value="GIJ53310.1"/>
    <property type="molecule type" value="Genomic_DNA"/>
</dbReference>
<dbReference type="NCBIfam" id="TIGR04267">
    <property type="entry name" value="mod_HExxH"/>
    <property type="match status" value="1"/>
</dbReference>